<evidence type="ECO:0000313" key="1">
    <source>
        <dbReference type="EMBL" id="MFI9101234.1"/>
    </source>
</evidence>
<comment type="caution">
    <text evidence="1">The sequence shown here is derived from an EMBL/GenBank/DDBJ whole genome shotgun (WGS) entry which is preliminary data.</text>
</comment>
<accession>A0ABW8C494</accession>
<reference evidence="1 2" key="1">
    <citation type="submission" date="2024-10" db="EMBL/GenBank/DDBJ databases">
        <title>The Natural Products Discovery Center: Release of the First 8490 Sequenced Strains for Exploring Actinobacteria Biosynthetic Diversity.</title>
        <authorList>
            <person name="Kalkreuter E."/>
            <person name="Kautsar S.A."/>
            <person name="Yang D."/>
            <person name="Bader C.D."/>
            <person name="Teijaro C.N."/>
            <person name="Fluegel L."/>
            <person name="Davis C.M."/>
            <person name="Simpson J.R."/>
            <person name="Lauterbach L."/>
            <person name="Steele A.D."/>
            <person name="Gui C."/>
            <person name="Meng S."/>
            <person name="Li G."/>
            <person name="Viehrig K."/>
            <person name="Ye F."/>
            <person name="Su P."/>
            <person name="Kiefer A.F."/>
            <person name="Nichols A."/>
            <person name="Cepeda A.J."/>
            <person name="Yan W."/>
            <person name="Fan B."/>
            <person name="Jiang Y."/>
            <person name="Adhikari A."/>
            <person name="Zheng C.-J."/>
            <person name="Schuster L."/>
            <person name="Cowan T.M."/>
            <person name="Smanski M.J."/>
            <person name="Chevrette M.G."/>
            <person name="De Carvalho L.P.S."/>
            <person name="Shen B."/>
        </authorList>
    </citation>
    <scope>NUCLEOTIDE SEQUENCE [LARGE SCALE GENOMIC DNA]</scope>
    <source>
        <strain evidence="1 2">NPDC053399</strain>
    </source>
</reference>
<keyword evidence="2" id="KW-1185">Reference proteome</keyword>
<dbReference type="Proteomes" id="UP001614394">
    <property type="component" value="Unassembled WGS sequence"/>
</dbReference>
<name>A0ABW8C494_9ACTN</name>
<dbReference type="EMBL" id="JBITYG010000003">
    <property type="protein sequence ID" value="MFI9101234.1"/>
    <property type="molecule type" value="Genomic_DNA"/>
</dbReference>
<protein>
    <submittedName>
        <fullName evidence="1">Uncharacterized protein</fullName>
    </submittedName>
</protein>
<sequence>MAAIAAFGALSAYLLVLACLERREPDTVTGEVLRMEPRRGKEVARFLALDEGKTDLTTAWALPAASPDIATGTQVRLRVSRGTRTIRSAELVRVTMPEGDRVKALQQNAS</sequence>
<evidence type="ECO:0000313" key="2">
    <source>
        <dbReference type="Proteomes" id="UP001614394"/>
    </source>
</evidence>
<gene>
    <name evidence="1" type="ORF">ACIGXA_11980</name>
</gene>
<proteinExistence type="predicted"/>
<dbReference type="RefSeq" id="WP_399647492.1">
    <property type="nucleotide sequence ID" value="NZ_JBITYG010000003.1"/>
</dbReference>
<organism evidence="1 2">
    <name type="scientific">Streptomyces fildesensis</name>
    <dbReference type="NCBI Taxonomy" id="375757"/>
    <lineage>
        <taxon>Bacteria</taxon>
        <taxon>Bacillati</taxon>
        <taxon>Actinomycetota</taxon>
        <taxon>Actinomycetes</taxon>
        <taxon>Kitasatosporales</taxon>
        <taxon>Streptomycetaceae</taxon>
        <taxon>Streptomyces</taxon>
    </lineage>
</organism>